<comment type="subcellular location">
    <subcellularLocation>
        <location evidence="1">Cell membrane</location>
        <topology evidence="1">Multi-pass membrane protein</topology>
    </subcellularLocation>
</comment>
<feature type="transmembrane region" description="Helical" evidence="9">
    <location>
        <begin position="329"/>
        <end position="348"/>
    </location>
</feature>
<dbReference type="PANTHER" id="PTHR48022:SF2">
    <property type="entry name" value="PLASTIDIC GLUCOSE TRANSPORTER 4"/>
    <property type="match status" value="1"/>
</dbReference>
<dbReference type="PROSITE" id="PS00216">
    <property type="entry name" value="SUGAR_TRANSPORT_1"/>
    <property type="match status" value="1"/>
</dbReference>
<dbReference type="InterPro" id="IPR036259">
    <property type="entry name" value="MFS_trans_sf"/>
</dbReference>
<dbReference type="Pfam" id="PF00083">
    <property type="entry name" value="Sugar_tr"/>
    <property type="match status" value="1"/>
</dbReference>
<keyword evidence="6 9" id="KW-1133">Transmembrane helix</keyword>
<evidence type="ECO:0000256" key="5">
    <source>
        <dbReference type="ARBA" id="ARBA00022692"/>
    </source>
</evidence>
<dbReference type="NCBIfam" id="TIGR00879">
    <property type="entry name" value="SP"/>
    <property type="match status" value="1"/>
</dbReference>
<dbReference type="InterPro" id="IPR047984">
    <property type="entry name" value="XylE-like"/>
</dbReference>
<gene>
    <name evidence="11" type="ORF">QGN17_13540</name>
</gene>
<name>A0ABT6N3U8_9SPHN</name>
<keyword evidence="4" id="KW-1003">Cell membrane</keyword>
<evidence type="ECO:0000313" key="11">
    <source>
        <dbReference type="EMBL" id="MDH7639752.1"/>
    </source>
</evidence>
<feature type="transmembrane region" description="Helical" evidence="9">
    <location>
        <begin position="81"/>
        <end position="100"/>
    </location>
</feature>
<sequence>MRQSATSYGGFIALISGVATIGGFLFGFDSGVINGTVEGLQQAFHTSSAGTGFNVASVLLGSAVGAFAAGSLADVYGRRSILIVSAVLFFLSAIGAGAATGSAMFVVARLIGGFAVGAASVLSPAYVAEVTPAATRGKLSTLQQIMINVGLLGSFISNALLAHFAGSATHPLWGGLEAWRWMFWMQTIPSAIFFFALLTIPESPRYLVARGRAQEAHGVLDKIMTDAEAKQKIGEIEASLNRDHKPSLADLKNPATGKVRKVVWAGIGIAGFQQLVGINVIFYYGSVLWQSIGYTEAASLGFNILTGVLAVISCLISSNLVDRVGRKPLLLIGSAGMAVMLIVVAIALSTGTTGADGKLALAYTPGMIAVVSVYIYSIFFNLSWGPVVWVMLGEMFPNQVRGSGLAVSGLSQWVCNFAITMTFPILLGSIGLVGAYAVYAFFALVSIPFVAKLVSETKGVELEAMQG</sequence>
<evidence type="ECO:0000256" key="6">
    <source>
        <dbReference type="ARBA" id="ARBA00022989"/>
    </source>
</evidence>
<evidence type="ECO:0000259" key="10">
    <source>
        <dbReference type="PROSITE" id="PS50850"/>
    </source>
</evidence>
<reference evidence="11" key="1">
    <citation type="submission" date="2023-04" db="EMBL/GenBank/DDBJ databases">
        <title>Sphingomonas sp. MAHUQ-71 isolated from rice field.</title>
        <authorList>
            <person name="Huq M.A."/>
        </authorList>
    </citation>
    <scope>NUCLEOTIDE SEQUENCE</scope>
    <source>
        <strain evidence="11">MAHUQ-71</strain>
    </source>
</reference>
<dbReference type="Gene3D" id="1.20.1250.20">
    <property type="entry name" value="MFS general substrate transporter like domains"/>
    <property type="match status" value="2"/>
</dbReference>
<evidence type="ECO:0000313" key="12">
    <source>
        <dbReference type="Proteomes" id="UP001160625"/>
    </source>
</evidence>
<feature type="domain" description="Major facilitator superfamily (MFS) profile" evidence="10">
    <location>
        <begin position="15"/>
        <end position="458"/>
    </location>
</feature>
<dbReference type="EMBL" id="JARYGZ010000001">
    <property type="protein sequence ID" value="MDH7639752.1"/>
    <property type="molecule type" value="Genomic_DNA"/>
</dbReference>
<feature type="transmembrane region" description="Helical" evidence="9">
    <location>
        <begin position="149"/>
        <end position="169"/>
    </location>
</feature>
<feature type="transmembrane region" description="Helical" evidence="9">
    <location>
        <begin position="262"/>
        <end position="285"/>
    </location>
</feature>
<evidence type="ECO:0000256" key="2">
    <source>
        <dbReference type="ARBA" id="ARBA00010992"/>
    </source>
</evidence>
<feature type="transmembrane region" description="Helical" evidence="9">
    <location>
        <begin position="106"/>
        <end position="128"/>
    </location>
</feature>
<dbReference type="InterPro" id="IPR003663">
    <property type="entry name" value="Sugar/inositol_transpt"/>
</dbReference>
<dbReference type="Proteomes" id="UP001160625">
    <property type="component" value="Unassembled WGS sequence"/>
</dbReference>
<evidence type="ECO:0000256" key="8">
    <source>
        <dbReference type="RuleBase" id="RU003346"/>
    </source>
</evidence>
<protein>
    <submittedName>
        <fullName evidence="11">Sugar porter family MFS transporter</fullName>
    </submittedName>
</protein>
<dbReference type="InterPro" id="IPR005828">
    <property type="entry name" value="MFS_sugar_transport-like"/>
</dbReference>
<dbReference type="PANTHER" id="PTHR48022">
    <property type="entry name" value="PLASTIDIC GLUCOSE TRANSPORTER 4"/>
    <property type="match status" value="1"/>
</dbReference>
<dbReference type="RefSeq" id="WP_281044996.1">
    <property type="nucleotide sequence ID" value="NZ_JARYGZ010000001.1"/>
</dbReference>
<dbReference type="CDD" id="cd17359">
    <property type="entry name" value="MFS_XylE_like"/>
    <property type="match status" value="1"/>
</dbReference>
<evidence type="ECO:0000256" key="4">
    <source>
        <dbReference type="ARBA" id="ARBA00022475"/>
    </source>
</evidence>
<evidence type="ECO:0000256" key="9">
    <source>
        <dbReference type="SAM" id="Phobius"/>
    </source>
</evidence>
<feature type="transmembrane region" description="Helical" evidence="9">
    <location>
        <begin position="181"/>
        <end position="200"/>
    </location>
</feature>
<keyword evidence="12" id="KW-1185">Reference proteome</keyword>
<dbReference type="InterPro" id="IPR050360">
    <property type="entry name" value="MFS_Sugar_Transporters"/>
</dbReference>
<keyword evidence="7 9" id="KW-0472">Membrane</keyword>
<keyword evidence="5 9" id="KW-0812">Transmembrane</keyword>
<dbReference type="PROSITE" id="PS50850">
    <property type="entry name" value="MFS"/>
    <property type="match status" value="1"/>
</dbReference>
<dbReference type="InterPro" id="IPR020846">
    <property type="entry name" value="MFS_dom"/>
</dbReference>
<feature type="transmembrane region" description="Helical" evidence="9">
    <location>
        <begin position="48"/>
        <end position="69"/>
    </location>
</feature>
<feature type="transmembrane region" description="Helical" evidence="9">
    <location>
        <begin position="7"/>
        <end position="28"/>
    </location>
</feature>
<feature type="transmembrane region" description="Helical" evidence="9">
    <location>
        <begin position="433"/>
        <end position="451"/>
    </location>
</feature>
<feature type="transmembrane region" description="Helical" evidence="9">
    <location>
        <begin position="297"/>
        <end position="317"/>
    </location>
</feature>
<dbReference type="PRINTS" id="PR00171">
    <property type="entry name" value="SUGRTRNSPORT"/>
</dbReference>
<dbReference type="SUPFAM" id="SSF103473">
    <property type="entry name" value="MFS general substrate transporter"/>
    <property type="match status" value="1"/>
</dbReference>
<evidence type="ECO:0000256" key="7">
    <source>
        <dbReference type="ARBA" id="ARBA00023136"/>
    </source>
</evidence>
<accession>A0ABT6N3U8</accession>
<dbReference type="PROSITE" id="PS00217">
    <property type="entry name" value="SUGAR_TRANSPORT_2"/>
    <property type="match status" value="1"/>
</dbReference>
<dbReference type="InterPro" id="IPR005829">
    <property type="entry name" value="Sugar_transporter_CS"/>
</dbReference>
<keyword evidence="3 8" id="KW-0813">Transport</keyword>
<organism evidence="11 12">
    <name type="scientific">Sphingomonas oryzagri</name>
    <dbReference type="NCBI Taxonomy" id="3042314"/>
    <lineage>
        <taxon>Bacteria</taxon>
        <taxon>Pseudomonadati</taxon>
        <taxon>Pseudomonadota</taxon>
        <taxon>Alphaproteobacteria</taxon>
        <taxon>Sphingomonadales</taxon>
        <taxon>Sphingomonadaceae</taxon>
        <taxon>Sphingomonas</taxon>
    </lineage>
</organism>
<evidence type="ECO:0000256" key="1">
    <source>
        <dbReference type="ARBA" id="ARBA00004651"/>
    </source>
</evidence>
<feature type="transmembrane region" description="Helical" evidence="9">
    <location>
        <begin position="368"/>
        <end position="392"/>
    </location>
</feature>
<proteinExistence type="inferred from homology"/>
<evidence type="ECO:0000256" key="3">
    <source>
        <dbReference type="ARBA" id="ARBA00022448"/>
    </source>
</evidence>
<comment type="similarity">
    <text evidence="2 8">Belongs to the major facilitator superfamily. Sugar transporter (TC 2.A.1.1) family.</text>
</comment>
<comment type="caution">
    <text evidence="11">The sequence shown here is derived from an EMBL/GenBank/DDBJ whole genome shotgun (WGS) entry which is preliminary data.</text>
</comment>